<protein>
    <submittedName>
        <fullName evidence="2">Squalene/phytoene desaturase HopC</fullName>
    </submittedName>
</protein>
<accession>A0A3B0Y0Z0</accession>
<evidence type="ECO:0000313" key="2">
    <source>
        <dbReference type="EMBL" id="VAW74308.1"/>
    </source>
</evidence>
<dbReference type="PANTHER" id="PTHR42923:SF47">
    <property type="entry name" value="BLR3003 PROTEIN"/>
    <property type="match status" value="1"/>
</dbReference>
<dbReference type="Gene3D" id="3.50.50.60">
    <property type="entry name" value="FAD/NAD(P)-binding domain"/>
    <property type="match status" value="1"/>
</dbReference>
<dbReference type="InterPro" id="IPR002937">
    <property type="entry name" value="Amino_oxidase"/>
</dbReference>
<gene>
    <name evidence="2" type="ORF">MNBD_GAMMA15-2604</name>
</gene>
<dbReference type="SUPFAM" id="SSF51905">
    <property type="entry name" value="FAD/NAD(P)-binding domain"/>
    <property type="match status" value="1"/>
</dbReference>
<dbReference type="Pfam" id="PF01593">
    <property type="entry name" value="Amino_oxidase"/>
    <property type="match status" value="1"/>
</dbReference>
<dbReference type="InterPro" id="IPR050464">
    <property type="entry name" value="Zeta_carotene_desat/Oxidored"/>
</dbReference>
<dbReference type="InterPro" id="IPR036188">
    <property type="entry name" value="FAD/NAD-bd_sf"/>
</dbReference>
<dbReference type="GO" id="GO:0016491">
    <property type="term" value="F:oxidoreductase activity"/>
    <property type="evidence" value="ECO:0007669"/>
    <property type="project" value="InterPro"/>
</dbReference>
<dbReference type="InterPro" id="IPR017830">
    <property type="entry name" value="SQase_HpnE"/>
</dbReference>
<dbReference type="EMBL" id="UOFN01000033">
    <property type="protein sequence ID" value="VAW74308.1"/>
    <property type="molecule type" value="Genomic_DNA"/>
</dbReference>
<evidence type="ECO:0000259" key="1">
    <source>
        <dbReference type="Pfam" id="PF01593"/>
    </source>
</evidence>
<dbReference type="NCBIfam" id="TIGR03467">
    <property type="entry name" value="HpnE"/>
    <property type="match status" value="1"/>
</dbReference>
<reference evidence="2" key="1">
    <citation type="submission" date="2018-06" db="EMBL/GenBank/DDBJ databases">
        <authorList>
            <person name="Zhirakovskaya E."/>
        </authorList>
    </citation>
    <scope>NUCLEOTIDE SEQUENCE</scope>
</reference>
<dbReference type="PANTHER" id="PTHR42923">
    <property type="entry name" value="PROTOPORPHYRINOGEN OXIDASE"/>
    <property type="match status" value="1"/>
</dbReference>
<feature type="domain" description="Amine oxidase" evidence="1">
    <location>
        <begin position="19"/>
        <end position="439"/>
    </location>
</feature>
<organism evidence="2">
    <name type="scientific">hydrothermal vent metagenome</name>
    <dbReference type="NCBI Taxonomy" id="652676"/>
    <lineage>
        <taxon>unclassified sequences</taxon>
        <taxon>metagenomes</taxon>
        <taxon>ecological metagenomes</taxon>
    </lineage>
</organism>
<proteinExistence type="predicted"/>
<sequence length="443" mass="48715">MPESAEKDAPVVIVGGGWAGLSVAVELTRCHVPVLLLESSRQLGGRARSIRFGDAVVDNGQHLMIGAYQSLLTLMQNINIDINEVFLREPLSLSSFYHGKASLQFRTPRLPAPFHLLAAILFARGLGMKDQIQALRFGRHLKTLHLSADEDISVQALLHSEHQTPAMIRRLWEPLCLATLNTPIAEASARIFLRVLQDSFLQMNQHSDLLFSRVELGNLLPVPAASWLEAHDAQTRLGERVTDLVLDNRETLAVKIGGREQPARHIVLATPHIISRRLMSHYPLLKPLCDNIEQLGNEPIVTVYLQYAESVSLPQPMIGIEDGLSQWLFDRRVCGQPGLISVVISARGKHSALDNAALGELVIAELAKTFPGWPTPHEHLVVREKRATFSSRTGIDALRPGNRTPINGLWLAGDYTDTGLPATLEGAVRSGVNCASSILENLQ</sequence>
<dbReference type="AlphaFoldDB" id="A0A3B0Y0Z0"/>
<name>A0A3B0Y0Z0_9ZZZZ</name>